<dbReference type="Proteomes" id="UP000499080">
    <property type="component" value="Unassembled WGS sequence"/>
</dbReference>
<comment type="caution">
    <text evidence="1">The sequence shown here is derived from an EMBL/GenBank/DDBJ whole genome shotgun (WGS) entry which is preliminary data.</text>
</comment>
<dbReference type="OrthoDB" id="6431246at2759"/>
<name>A0A4Y2CSJ0_ARAVE</name>
<evidence type="ECO:0000313" key="2">
    <source>
        <dbReference type="Proteomes" id="UP000499080"/>
    </source>
</evidence>
<evidence type="ECO:0000313" key="1">
    <source>
        <dbReference type="EMBL" id="GBM07411.1"/>
    </source>
</evidence>
<keyword evidence="2" id="KW-1185">Reference proteome</keyword>
<dbReference type="PANTHER" id="PTHR22955">
    <property type="entry name" value="RETROTRANSPOSON"/>
    <property type="match status" value="1"/>
</dbReference>
<gene>
    <name evidence="1" type="ORF">AVEN_26483_1</name>
</gene>
<dbReference type="AlphaFoldDB" id="A0A4Y2CSJ0"/>
<accession>A0A4Y2CSJ0</accession>
<reference evidence="1 2" key="1">
    <citation type="journal article" date="2019" name="Sci. Rep.">
        <title>Orb-weaving spider Araneus ventricosus genome elucidates the spidroin gene catalogue.</title>
        <authorList>
            <person name="Kono N."/>
            <person name="Nakamura H."/>
            <person name="Ohtoshi R."/>
            <person name="Moran D.A.P."/>
            <person name="Shinohara A."/>
            <person name="Yoshida Y."/>
            <person name="Fujiwara M."/>
            <person name="Mori M."/>
            <person name="Tomita M."/>
            <person name="Arakawa K."/>
        </authorList>
    </citation>
    <scope>NUCLEOTIDE SEQUENCE [LARGE SCALE GENOMIC DNA]</scope>
</reference>
<protein>
    <submittedName>
        <fullName evidence="1">Uncharacterized protein</fullName>
    </submittedName>
</protein>
<dbReference type="PANTHER" id="PTHR22955:SF77">
    <property type="entry name" value="ASPARTIC PUTATIVE DOMAIN-CONTAINING PROTEIN-RELATED"/>
    <property type="match status" value="1"/>
</dbReference>
<sequence length="130" mass="15152">MEMYDVILHTDSTIALAWINTQSNQLKTFIFNRVSKIQDLTENCKWRHILSHLNPDDIISRQTDPQEFSKMTLWWYGPQMSQDDSLESPVQNIDVSSDKLYLSELKNLTNCSLISTVDSSFLDNLLTFFK</sequence>
<proteinExistence type="predicted"/>
<organism evidence="1 2">
    <name type="scientific">Araneus ventricosus</name>
    <name type="common">Orbweaver spider</name>
    <name type="synonym">Epeira ventricosa</name>
    <dbReference type="NCBI Taxonomy" id="182803"/>
    <lineage>
        <taxon>Eukaryota</taxon>
        <taxon>Metazoa</taxon>
        <taxon>Ecdysozoa</taxon>
        <taxon>Arthropoda</taxon>
        <taxon>Chelicerata</taxon>
        <taxon>Arachnida</taxon>
        <taxon>Araneae</taxon>
        <taxon>Araneomorphae</taxon>
        <taxon>Entelegynae</taxon>
        <taxon>Araneoidea</taxon>
        <taxon>Araneidae</taxon>
        <taxon>Araneus</taxon>
    </lineage>
</organism>
<dbReference type="EMBL" id="BGPR01000242">
    <property type="protein sequence ID" value="GBM07411.1"/>
    <property type="molecule type" value="Genomic_DNA"/>
</dbReference>